<feature type="domain" description="Transglutaminase-like" evidence="1">
    <location>
        <begin position="354"/>
        <end position="415"/>
    </location>
</feature>
<keyword evidence="3" id="KW-1185">Reference proteome</keyword>
<evidence type="ECO:0000259" key="1">
    <source>
        <dbReference type="SMART" id="SM00460"/>
    </source>
</evidence>
<organism evidence="2 3">
    <name type="scientific">[Clostridium] asparagiforme DSM 15981</name>
    <dbReference type="NCBI Taxonomy" id="518636"/>
    <lineage>
        <taxon>Bacteria</taxon>
        <taxon>Bacillati</taxon>
        <taxon>Bacillota</taxon>
        <taxon>Clostridia</taxon>
        <taxon>Lachnospirales</taxon>
        <taxon>Lachnospiraceae</taxon>
        <taxon>Enterocloster</taxon>
    </lineage>
</organism>
<reference evidence="2 3" key="1">
    <citation type="submission" date="2009-01" db="EMBL/GenBank/DDBJ databases">
        <authorList>
            <person name="Fulton L."/>
            <person name="Clifton S."/>
            <person name="Fulton B."/>
            <person name="Xu J."/>
            <person name="Minx P."/>
            <person name="Pepin K.H."/>
            <person name="Johnson M."/>
            <person name="Bhonagiri V."/>
            <person name="Nash W.E."/>
            <person name="Mardis E.R."/>
            <person name="Wilson R.K."/>
        </authorList>
    </citation>
    <scope>NUCLEOTIDE SEQUENCE [LARGE SCALE GENOMIC DNA]</scope>
    <source>
        <strain evidence="2 3">DSM 15981</strain>
    </source>
</reference>
<dbReference type="InterPro" id="IPR002931">
    <property type="entry name" value="Transglutaminase-like"/>
</dbReference>
<dbReference type="PANTHER" id="PTHR38339">
    <property type="entry name" value="TRANSGLUTAMINASE DOMAIN PROTEIN"/>
    <property type="match status" value="1"/>
</dbReference>
<dbReference type="EMBL" id="ACCJ01000348">
    <property type="protein sequence ID" value="EEG53677.1"/>
    <property type="molecule type" value="Genomic_DNA"/>
</dbReference>
<dbReference type="InterPro" id="IPR038765">
    <property type="entry name" value="Papain-like_cys_pep_sf"/>
</dbReference>
<evidence type="ECO:0000313" key="2">
    <source>
        <dbReference type="EMBL" id="EEG53677.1"/>
    </source>
</evidence>
<dbReference type="HOGENOM" id="CLU_044992_0_0_9"/>
<accession>C0D4R1</accession>
<dbReference type="Gene3D" id="3.10.620.30">
    <property type="match status" value="1"/>
</dbReference>
<dbReference type="AlphaFoldDB" id="C0D4R1"/>
<comment type="caution">
    <text evidence="2">The sequence shown here is derived from an EMBL/GenBank/DDBJ whole genome shotgun (WGS) entry which is preliminary data.</text>
</comment>
<dbReference type="Proteomes" id="UP000004756">
    <property type="component" value="Unassembled WGS sequence"/>
</dbReference>
<dbReference type="Pfam" id="PF01841">
    <property type="entry name" value="Transglut_core"/>
    <property type="match status" value="1"/>
</dbReference>
<evidence type="ECO:0000313" key="3">
    <source>
        <dbReference type="Proteomes" id="UP000004756"/>
    </source>
</evidence>
<gene>
    <name evidence="2" type="ORF">CLOSTASPAR_04257</name>
</gene>
<dbReference type="SUPFAM" id="SSF54001">
    <property type="entry name" value="Cysteine proteinases"/>
    <property type="match status" value="1"/>
</dbReference>
<reference evidence="2 3" key="2">
    <citation type="submission" date="2009-02" db="EMBL/GenBank/DDBJ databases">
        <title>Draft genome sequence of Clostridium asparagiforme (DSM 15981).</title>
        <authorList>
            <person name="Sudarsanam P."/>
            <person name="Ley R."/>
            <person name="Guruge J."/>
            <person name="Turnbaugh P.J."/>
            <person name="Mahowald M."/>
            <person name="Liep D."/>
            <person name="Gordon J."/>
        </authorList>
    </citation>
    <scope>NUCLEOTIDE SEQUENCE [LARGE SCALE GENOMIC DNA]</scope>
    <source>
        <strain evidence="2 3">DSM 15981</strain>
    </source>
</reference>
<dbReference type="SMART" id="SM00460">
    <property type="entry name" value="TGc"/>
    <property type="match status" value="1"/>
</dbReference>
<proteinExistence type="predicted"/>
<protein>
    <submittedName>
        <fullName evidence="2">Transglutaminase-like protein</fullName>
    </submittedName>
</protein>
<dbReference type="PANTHER" id="PTHR38339:SF1">
    <property type="entry name" value="TRANSGLUTAMINASE-LIKE DOMAIN-CONTAINING PROTEIN"/>
    <property type="match status" value="1"/>
</dbReference>
<name>C0D4R1_9FIRM</name>
<sequence>MIGISVREEREKMMNENNYFLTLSTPLPEDIQKLKWCGQFEQAKRVIGLRLKRDLPRVMKDRLTLELEILERLPGQYPYSWGEALEILKREIQDFKEEELTQLWEEDAADWIYVDGQVKFRSSFLANILKTRPSYGRRAVDPSRLKGRQDNFRLLENAMARMKESEGMSCSYRIRSTVEITPEAEREGEPIRVYLPLPIEYSQIRNVKVESVSIGGREALPSEYTVADAGQSQRTICFHTEHRRGQRYAVEFSFENHAPYRDFSRGQALDRAAALAQRSEGSQGENREIRRDFCREQLPHIRFTPYLRQLVREVVGEETNPLLKARRIYDYITSHVMYSYVRSYFTLTDIPEYVSTCFKGDCGVQALFFITMCRAAGVPARWQAGLYTTPLEIGCHDWAQFYVEPFGWLYADCSFGGAAFREGYEERWEFYFGNLDPYRMPAAREFQADFNPPMAHLRNDPYDNQMGEVEYGDRSLKENEYTTDHRMVELREW</sequence>